<feature type="compositionally biased region" description="Acidic residues" evidence="7">
    <location>
        <begin position="515"/>
        <end position="526"/>
    </location>
</feature>
<feature type="compositionally biased region" description="Low complexity" evidence="7">
    <location>
        <begin position="527"/>
        <end position="540"/>
    </location>
</feature>
<keyword evidence="3 6" id="KW-0863">Zinc-finger</keyword>
<feature type="compositionally biased region" description="Low complexity" evidence="7">
    <location>
        <begin position="1367"/>
        <end position="1377"/>
    </location>
</feature>
<feature type="region of interest" description="Disordered" evidence="7">
    <location>
        <begin position="1361"/>
        <end position="1390"/>
    </location>
</feature>
<dbReference type="PANTHER" id="PTHR46174">
    <property type="entry name" value="CXXC-TYPE ZINC FINGER PROTEIN 1"/>
    <property type="match status" value="1"/>
</dbReference>
<organism evidence="9 10">
    <name type="scientific">Powellomyces hirtus</name>
    <dbReference type="NCBI Taxonomy" id="109895"/>
    <lineage>
        <taxon>Eukaryota</taxon>
        <taxon>Fungi</taxon>
        <taxon>Fungi incertae sedis</taxon>
        <taxon>Chytridiomycota</taxon>
        <taxon>Chytridiomycota incertae sedis</taxon>
        <taxon>Chytridiomycetes</taxon>
        <taxon>Spizellomycetales</taxon>
        <taxon>Powellomycetaceae</taxon>
        <taxon>Powellomyces</taxon>
    </lineage>
</organism>
<dbReference type="PROSITE" id="PS50016">
    <property type="entry name" value="ZF_PHD_2"/>
    <property type="match status" value="1"/>
</dbReference>
<dbReference type="GO" id="GO:0045893">
    <property type="term" value="P:positive regulation of DNA-templated transcription"/>
    <property type="evidence" value="ECO:0007669"/>
    <property type="project" value="TreeGrafter"/>
</dbReference>
<feature type="compositionally biased region" description="Acidic residues" evidence="7">
    <location>
        <begin position="541"/>
        <end position="566"/>
    </location>
</feature>
<reference evidence="9 10" key="1">
    <citation type="journal article" date="2019" name="Sci. Rep.">
        <title>Comparative genomics of chytrid fungi reveal insights into the obligate biotrophic and pathogenic lifestyle of Synchytrium endobioticum.</title>
        <authorList>
            <person name="van de Vossenberg B.T.L.H."/>
            <person name="Warris S."/>
            <person name="Nguyen H.D.T."/>
            <person name="van Gent-Pelzer M.P.E."/>
            <person name="Joly D.L."/>
            <person name="van de Geest H.C."/>
            <person name="Bonants P.J.M."/>
            <person name="Smith D.S."/>
            <person name="Levesque C.A."/>
            <person name="van der Lee T.A.J."/>
        </authorList>
    </citation>
    <scope>NUCLEOTIDE SEQUENCE [LARGE SCALE GENOMIC DNA]</scope>
    <source>
        <strain evidence="9 10">CBS 809.83</strain>
    </source>
</reference>
<keyword evidence="2" id="KW-0479">Metal-binding</keyword>
<evidence type="ECO:0000313" key="10">
    <source>
        <dbReference type="Proteomes" id="UP000318582"/>
    </source>
</evidence>
<feature type="domain" description="PHD-type" evidence="8">
    <location>
        <begin position="203"/>
        <end position="254"/>
    </location>
</feature>
<feature type="compositionally biased region" description="Polar residues" evidence="7">
    <location>
        <begin position="1468"/>
        <end position="1482"/>
    </location>
</feature>
<comment type="caution">
    <text evidence="9">The sequence shown here is derived from an EMBL/GenBank/DDBJ whole genome shotgun (WGS) entry which is preliminary data.</text>
</comment>
<feature type="region of interest" description="Disordered" evidence="7">
    <location>
        <begin position="1540"/>
        <end position="1596"/>
    </location>
</feature>
<feature type="region of interest" description="Disordered" evidence="7">
    <location>
        <begin position="1"/>
        <end position="195"/>
    </location>
</feature>
<feature type="compositionally biased region" description="Basic residues" evidence="7">
    <location>
        <begin position="55"/>
        <end position="67"/>
    </location>
</feature>
<feature type="compositionally biased region" description="Acidic residues" evidence="7">
    <location>
        <begin position="22"/>
        <end position="33"/>
    </location>
</feature>
<proteinExistence type="predicted"/>
<feature type="region of interest" description="Disordered" evidence="7">
    <location>
        <begin position="931"/>
        <end position="950"/>
    </location>
</feature>
<evidence type="ECO:0000256" key="6">
    <source>
        <dbReference type="PROSITE-ProRule" id="PRU00146"/>
    </source>
</evidence>
<feature type="region of interest" description="Disordered" evidence="7">
    <location>
        <begin position="725"/>
        <end position="755"/>
    </location>
</feature>
<feature type="region of interest" description="Disordered" evidence="7">
    <location>
        <begin position="1409"/>
        <end position="1448"/>
    </location>
</feature>
<evidence type="ECO:0000256" key="3">
    <source>
        <dbReference type="ARBA" id="ARBA00022771"/>
    </source>
</evidence>
<dbReference type="Pfam" id="PF00628">
    <property type="entry name" value="PHD"/>
    <property type="match status" value="1"/>
</dbReference>
<feature type="compositionally biased region" description="Low complexity" evidence="7">
    <location>
        <begin position="822"/>
        <end position="859"/>
    </location>
</feature>
<evidence type="ECO:0000256" key="5">
    <source>
        <dbReference type="ARBA" id="ARBA00023242"/>
    </source>
</evidence>
<sequence length="1596" mass="166195">MPKATPTPIPIPSRPLSVSDHADDDDDEEDENDSNSNSDSNSDDQRNRVLARALGAKRRVSSKKNKKSVPPPTAPIEDVFDSDGSSLSDPAIVDDSDDSDGGHDALGNRSKAASVAGKGKGKGIPRMVAGKGKGKASKSRPASPLTTTASSNTRSKSTKPSSASLSLSQSTTAAAATIATVPPPPAKSKKPPKTVNTNISKPQLYCICRTEYDGKQFMIACDSCQEWFHGKCVNVKQNAKNKNERYFCVNCIAPDDKKPPPTAKVTKKAAAAAAKAAAKEKKTKASKPAVRNGKPVALKRFPDTTVAVESSTLSDDDNICVLCDGECTCNTAASTALALVPSAPVATIPPKSPVLDPPEADSVTVKKGGRKAKTVKPSSESKARAKPRTAAKNKKAKGKIPEEDSPISEADPLVKTEESQLEIVVQVKIEPVTLSDMDQNIFSSDDEQADLMDIDDAEIKMSDGDDDALQTVDGVKEEYDQDHSMERDQDDDGDGVSMEYHVIMDTEQRILGWSDSDDEDEDEEDGSSSSSSGSSASDTSDGSDDGDDDDDSERDEDDEDDEGDTETEGKQPDAENASGLLPEMPLIDEPLVSALLSDSLLVPTDQSESLNMEGFLDLDISLSGLSSMANFNPDMLHPDLDLFGDAANALDMPGMPTVSTTSALTSSFLVTNNGTTATSTTATPAESPVTVGSTTISFDIKKTDIGPNGELVTTTRTMTFPLNGEQRQGLARDGGKIGTKRRGPGSSGGAPAAGNAKKGLRTLIAPGITKAKGKLLASNSLISSISNMPSMATLAQQAIQSPQSSQAPIQEQLHSQTSVAFPSSSQPHSQPSVQQMLPQTQPQAQTLQQQAQMLQAPQTQAPPPMQPPQQQQQQQQQPQQPYQSQTLPQSTKLSSSSSLPLVSKPDLQKLIESVTLGAKMKVAAAAAAAAQGRPGSSQQQQQSSTPSPAAIAAATSSLLHQGLFSRGFAGAANGVNSIMNNATLMAALATSLPNSTLTSTPASSAASATSTLPTLLPTTSQPALQPHPKSITPSPIFPSSSSSSIPASTAGTTVKNPLQPYFSFDFPKTVEELTKLFSSPNVAAAAAAYAASITNNSNSSSNNMNSTGGKTGSLLTTNTSSTPTPSGSPSQTIGVPSPNVLTQAVLGLSKVHLAAAASPTASAATIPTTTANSRLYRPLQTTTSMSTVPNASQQQRPATSASITAGRPLSAATASLTTPLLVGYLQQQQQNMAMRPLQQTPLGLSSNNALYTKPLSTVRAPPTSLPYAAKTTSVTASASLTASTSASLPTVSTAVAPASSPASALASAPAPQTTLNGVSSLAPLPMVPAVTTTVALQAQQPGFVPNSQHLALPTVSLAPAPAPPASLPSQSVPLLQPQEPPPPTAQPQAQGMLQPLSIQSAVLTTTALPPSLSQAEQTCPTPTTPPEEEEETDDGKSAAASTPNEEESMITMDDLLDTSLLTSAFDGSPSNDSSPPQGSTSRSDQRWRKIPIGAFRRRTERSRRVDSFHGAVRESARSWNETLAVGLVIPQSLPATTAAASTSSSINSNMLPDHEWDHLHPSDDMDLSHAGAQASAADSWQTLSTSARKAKRRKKK</sequence>
<feature type="region of interest" description="Disordered" evidence="7">
    <location>
        <begin position="458"/>
        <end position="580"/>
    </location>
</feature>
<dbReference type="SUPFAM" id="SSF57903">
    <property type="entry name" value="FYVE/PHD zinc finger"/>
    <property type="match status" value="1"/>
</dbReference>
<feature type="compositionally biased region" description="Low complexity" evidence="7">
    <location>
        <begin position="868"/>
        <end position="901"/>
    </location>
</feature>
<feature type="compositionally biased region" description="Basic residues" evidence="7">
    <location>
        <begin position="384"/>
        <end position="398"/>
    </location>
</feature>
<evidence type="ECO:0000256" key="4">
    <source>
        <dbReference type="ARBA" id="ARBA00022833"/>
    </source>
</evidence>
<accession>A0A507DUZ6</accession>
<feature type="compositionally biased region" description="Low complexity" evidence="7">
    <location>
        <begin position="158"/>
        <end position="180"/>
    </location>
</feature>
<evidence type="ECO:0000256" key="1">
    <source>
        <dbReference type="ARBA" id="ARBA00004123"/>
    </source>
</evidence>
<dbReference type="InterPro" id="IPR001965">
    <property type="entry name" value="Znf_PHD"/>
</dbReference>
<evidence type="ECO:0000256" key="2">
    <source>
        <dbReference type="ARBA" id="ARBA00022723"/>
    </source>
</evidence>
<feature type="region of interest" description="Disordered" evidence="7">
    <location>
        <begin position="796"/>
        <end position="901"/>
    </location>
</feature>
<feature type="compositionally biased region" description="Pro residues" evidence="7">
    <location>
        <begin position="1"/>
        <end position="13"/>
    </location>
</feature>
<dbReference type="PROSITE" id="PS01359">
    <property type="entry name" value="ZF_PHD_1"/>
    <property type="match status" value="1"/>
</dbReference>
<gene>
    <name evidence="9" type="ORF">PhCBS80983_g05230</name>
</gene>
<feature type="region of interest" description="Disordered" evidence="7">
    <location>
        <begin position="1185"/>
        <end position="1206"/>
    </location>
</feature>
<dbReference type="GO" id="GO:0008270">
    <property type="term" value="F:zinc ion binding"/>
    <property type="evidence" value="ECO:0007669"/>
    <property type="project" value="UniProtKB-KW"/>
</dbReference>
<name>A0A507DUZ6_9FUNG</name>
<dbReference type="InterPro" id="IPR037869">
    <property type="entry name" value="Spp1/CFP1"/>
</dbReference>
<feature type="region of interest" description="Disordered" evidence="7">
    <location>
        <begin position="348"/>
        <end position="417"/>
    </location>
</feature>
<feature type="compositionally biased region" description="Polar residues" evidence="7">
    <location>
        <begin position="812"/>
        <end position="821"/>
    </location>
</feature>
<dbReference type="InterPro" id="IPR011011">
    <property type="entry name" value="Znf_FYVE_PHD"/>
</dbReference>
<dbReference type="Proteomes" id="UP000318582">
    <property type="component" value="Unassembled WGS sequence"/>
</dbReference>
<feature type="compositionally biased region" description="Polar residues" evidence="7">
    <location>
        <begin position="1409"/>
        <end position="1419"/>
    </location>
</feature>
<keyword evidence="10" id="KW-1185">Reference proteome</keyword>
<dbReference type="STRING" id="109895.A0A507DUZ6"/>
<keyword evidence="5" id="KW-0539">Nucleus</keyword>
<dbReference type="EMBL" id="QEAQ01000105">
    <property type="protein sequence ID" value="TPX55543.1"/>
    <property type="molecule type" value="Genomic_DNA"/>
</dbReference>
<feature type="region of interest" description="Disordered" evidence="7">
    <location>
        <begin position="1095"/>
        <end position="1135"/>
    </location>
</feature>
<keyword evidence="4" id="KW-0862">Zinc</keyword>
<dbReference type="GO" id="GO:0048188">
    <property type="term" value="C:Set1C/COMPASS complex"/>
    <property type="evidence" value="ECO:0007669"/>
    <property type="project" value="InterPro"/>
</dbReference>
<comment type="subcellular location">
    <subcellularLocation>
        <location evidence="1">Nucleus</location>
    </subcellularLocation>
</comment>
<feature type="region of interest" description="Disordered" evidence="7">
    <location>
        <begin position="1461"/>
        <end position="1510"/>
    </location>
</feature>
<dbReference type="SMART" id="SM00249">
    <property type="entry name" value="PHD"/>
    <property type="match status" value="1"/>
</dbReference>
<dbReference type="Gene3D" id="2.60.120.650">
    <property type="entry name" value="Cupin"/>
    <property type="match status" value="1"/>
</dbReference>
<feature type="compositionally biased region" description="Basic and acidic residues" evidence="7">
    <location>
        <begin position="1552"/>
        <end position="1567"/>
    </location>
</feature>
<dbReference type="PANTHER" id="PTHR46174:SF1">
    <property type="entry name" value="CXXC-TYPE ZINC FINGER PROTEIN 1"/>
    <property type="match status" value="1"/>
</dbReference>
<evidence type="ECO:0000259" key="8">
    <source>
        <dbReference type="PROSITE" id="PS50016"/>
    </source>
</evidence>
<evidence type="ECO:0000313" key="9">
    <source>
        <dbReference type="EMBL" id="TPX55543.1"/>
    </source>
</evidence>
<dbReference type="InterPro" id="IPR019787">
    <property type="entry name" value="Znf_PHD-finger"/>
</dbReference>
<feature type="compositionally biased region" description="Polar residues" evidence="7">
    <location>
        <begin position="1576"/>
        <end position="1586"/>
    </location>
</feature>
<feature type="compositionally biased region" description="Low complexity" evidence="7">
    <location>
        <begin position="1095"/>
        <end position="1130"/>
    </location>
</feature>
<feature type="compositionally biased region" description="Basic and acidic residues" evidence="7">
    <location>
        <begin position="474"/>
        <end position="487"/>
    </location>
</feature>
<dbReference type="InterPro" id="IPR019786">
    <property type="entry name" value="Zinc_finger_PHD-type_CS"/>
</dbReference>
<protein>
    <recommendedName>
        <fullName evidence="8">PHD-type domain-containing protein</fullName>
    </recommendedName>
</protein>
<evidence type="ECO:0000256" key="7">
    <source>
        <dbReference type="SAM" id="MobiDB-lite"/>
    </source>
</evidence>
<feature type="compositionally biased region" description="Polar residues" evidence="7">
    <location>
        <begin position="145"/>
        <end position="154"/>
    </location>
</feature>
<feature type="region of interest" description="Disordered" evidence="7">
    <location>
        <begin position="998"/>
        <end position="1050"/>
    </location>
</feature>
<feature type="compositionally biased region" description="Polar residues" evidence="7">
    <location>
        <begin position="1185"/>
        <end position="1203"/>
    </location>
</feature>
<feature type="compositionally biased region" description="Low complexity" evidence="7">
    <location>
        <begin position="796"/>
        <end position="810"/>
    </location>
</feature>